<dbReference type="Gene3D" id="1.10.3720.10">
    <property type="entry name" value="MetI-like"/>
    <property type="match status" value="1"/>
</dbReference>
<dbReference type="OrthoDB" id="9795403at2"/>
<name>A0A518B4X5_9BACT</name>
<evidence type="ECO:0000256" key="11">
    <source>
        <dbReference type="RuleBase" id="RU365097"/>
    </source>
</evidence>
<evidence type="ECO:0000256" key="9">
    <source>
        <dbReference type="ARBA" id="ARBA00023136"/>
    </source>
</evidence>
<sequence length="233" mass="24558">MTGSVFLNAAQREAVWLSCSVASMAVLLSIIPAIALAYVLARRRFPGKSLVELTIHLGLVLPPVVVGYLLLLVLGNNGVVGRWLDAWFGISVAFTWWAAVLAAAVVGFPLMVRSMRLGFHAVDPRLEVASRSLGAGPCRTFWAITLPLAMRGIISGCLLGFARSLGEFGATILFAGNIEGETRTIPLAIYTEIQRPDGLTAAGHLALLSVLLAGAALAIGGLVEHRDPSHAPA</sequence>
<protein>
    <recommendedName>
        <fullName evidence="11">Molybdenum transport system permease</fullName>
    </recommendedName>
</protein>
<evidence type="ECO:0000256" key="1">
    <source>
        <dbReference type="ARBA" id="ARBA00002949"/>
    </source>
</evidence>
<proteinExistence type="inferred from homology"/>
<feature type="transmembrane region" description="Helical" evidence="10">
    <location>
        <begin position="201"/>
        <end position="223"/>
    </location>
</feature>
<feature type="transmembrane region" description="Helical" evidence="10">
    <location>
        <begin position="53"/>
        <end position="74"/>
    </location>
</feature>
<keyword evidence="4 10" id="KW-0813">Transport</keyword>
<dbReference type="EMBL" id="CP036279">
    <property type="protein sequence ID" value="QDU62028.1"/>
    <property type="molecule type" value="Genomic_DNA"/>
</dbReference>
<dbReference type="NCBIfam" id="TIGR02141">
    <property type="entry name" value="modB_ABC"/>
    <property type="match status" value="1"/>
</dbReference>
<keyword evidence="7 10" id="KW-0812">Transmembrane</keyword>
<dbReference type="Pfam" id="PF00528">
    <property type="entry name" value="BPD_transp_1"/>
    <property type="match status" value="1"/>
</dbReference>
<evidence type="ECO:0000256" key="3">
    <source>
        <dbReference type="ARBA" id="ARBA00007069"/>
    </source>
</evidence>
<dbReference type="InterPro" id="IPR000515">
    <property type="entry name" value="MetI-like"/>
</dbReference>
<evidence type="ECO:0000256" key="7">
    <source>
        <dbReference type="ARBA" id="ARBA00022692"/>
    </source>
</evidence>
<dbReference type="PROSITE" id="PS50928">
    <property type="entry name" value="ABC_TM1"/>
    <property type="match status" value="1"/>
</dbReference>
<organism evidence="13 14">
    <name type="scientific">Kolteria novifilia</name>
    <dbReference type="NCBI Taxonomy" id="2527975"/>
    <lineage>
        <taxon>Bacteria</taxon>
        <taxon>Pseudomonadati</taxon>
        <taxon>Planctomycetota</taxon>
        <taxon>Planctomycetia</taxon>
        <taxon>Kolteriales</taxon>
        <taxon>Kolteriaceae</taxon>
        <taxon>Kolteria</taxon>
    </lineage>
</organism>
<dbReference type="GO" id="GO:0015098">
    <property type="term" value="F:molybdate ion transmembrane transporter activity"/>
    <property type="evidence" value="ECO:0007669"/>
    <property type="project" value="UniProtKB-UniRule"/>
</dbReference>
<dbReference type="InterPro" id="IPR011867">
    <property type="entry name" value="ModB_ABC"/>
</dbReference>
<feature type="domain" description="ABC transmembrane type-1" evidence="12">
    <location>
        <begin position="15"/>
        <end position="218"/>
    </location>
</feature>
<feature type="transmembrane region" description="Helical" evidence="10">
    <location>
        <begin position="15"/>
        <end position="41"/>
    </location>
</feature>
<dbReference type="AlphaFoldDB" id="A0A518B4X5"/>
<evidence type="ECO:0000256" key="8">
    <source>
        <dbReference type="ARBA" id="ARBA00022989"/>
    </source>
</evidence>
<keyword evidence="14" id="KW-1185">Reference proteome</keyword>
<dbReference type="KEGG" id="knv:Pan216_28940"/>
<keyword evidence="9 10" id="KW-0472">Membrane</keyword>
<comment type="subcellular location">
    <subcellularLocation>
        <location evidence="2 10">Cell membrane</location>
        <topology evidence="2 10">Multi-pass membrane protein</topology>
    </subcellularLocation>
</comment>
<comment type="caution">
    <text evidence="11">Lacks conserved residue(s) required for the propagation of feature annotation.</text>
</comment>
<dbReference type="GO" id="GO:0005886">
    <property type="term" value="C:plasma membrane"/>
    <property type="evidence" value="ECO:0007669"/>
    <property type="project" value="UniProtKB-SubCell"/>
</dbReference>
<keyword evidence="8 10" id="KW-1133">Transmembrane helix</keyword>
<comment type="function">
    <text evidence="1 11">Part of the binding-protein-dependent transport system for molybdenum; probably responsible for the translocation of the substrate across the membrane.</text>
</comment>
<dbReference type="PANTHER" id="PTHR30183">
    <property type="entry name" value="MOLYBDENUM TRANSPORT SYSTEM PERMEASE PROTEIN MODB"/>
    <property type="match status" value="1"/>
</dbReference>
<evidence type="ECO:0000256" key="4">
    <source>
        <dbReference type="ARBA" id="ARBA00022448"/>
    </source>
</evidence>
<evidence type="ECO:0000256" key="6">
    <source>
        <dbReference type="ARBA" id="ARBA00022505"/>
    </source>
</evidence>
<reference evidence="13 14" key="1">
    <citation type="submission" date="2019-02" db="EMBL/GenBank/DDBJ databases">
        <title>Deep-cultivation of Planctomycetes and their phenomic and genomic characterization uncovers novel biology.</title>
        <authorList>
            <person name="Wiegand S."/>
            <person name="Jogler M."/>
            <person name="Boedeker C."/>
            <person name="Pinto D."/>
            <person name="Vollmers J."/>
            <person name="Rivas-Marin E."/>
            <person name="Kohn T."/>
            <person name="Peeters S.H."/>
            <person name="Heuer A."/>
            <person name="Rast P."/>
            <person name="Oberbeckmann S."/>
            <person name="Bunk B."/>
            <person name="Jeske O."/>
            <person name="Meyerdierks A."/>
            <person name="Storesund J.E."/>
            <person name="Kallscheuer N."/>
            <person name="Luecker S."/>
            <person name="Lage O.M."/>
            <person name="Pohl T."/>
            <person name="Merkel B.J."/>
            <person name="Hornburger P."/>
            <person name="Mueller R.-W."/>
            <person name="Bruemmer F."/>
            <person name="Labrenz M."/>
            <person name="Spormann A.M."/>
            <person name="Op den Camp H."/>
            <person name="Overmann J."/>
            <person name="Amann R."/>
            <person name="Jetten M.S.M."/>
            <person name="Mascher T."/>
            <person name="Medema M.H."/>
            <person name="Devos D.P."/>
            <person name="Kaster A.-K."/>
            <person name="Ovreas L."/>
            <person name="Rohde M."/>
            <person name="Galperin M.Y."/>
            <person name="Jogler C."/>
        </authorList>
    </citation>
    <scope>NUCLEOTIDE SEQUENCE [LARGE SCALE GENOMIC DNA]</scope>
    <source>
        <strain evidence="13 14">Pan216</strain>
    </source>
</reference>
<evidence type="ECO:0000256" key="10">
    <source>
        <dbReference type="RuleBase" id="RU363032"/>
    </source>
</evidence>
<comment type="similarity">
    <text evidence="3 11">Belongs to the binding-protein-dependent transport system permease family. CysTW subfamily.</text>
</comment>
<evidence type="ECO:0000256" key="5">
    <source>
        <dbReference type="ARBA" id="ARBA00022475"/>
    </source>
</evidence>
<dbReference type="Proteomes" id="UP000317093">
    <property type="component" value="Chromosome"/>
</dbReference>
<evidence type="ECO:0000313" key="14">
    <source>
        <dbReference type="Proteomes" id="UP000317093"/>
    </source>
</evidence>
<dbReference type="InterPro" id="IPR035906">
    <property type="entry name" value="MetI-like_sf"/>
</dbReference>
<dbReference type="RefSeq" id="WP_145258540.1">
    <property type="nucleotide sequence ID" value="NZ_CP036279.1"/>
</dbReference>
<dbReference type="PANTHER" id="PTHR30183:SF3">
    <property type="entry name" value="MOLYBDENUM TRANSPORT SYSTEM PERMEASE PROTEIN MODB"/>
    <property type="match status" value="1"/>
</dbReference>
<evidence type="ECO:0000259" key="12">
    <source>
        <dbReference type="PROSITE" id="PS50928"/>
    </source>
</evidence>
<dbReference type="SUPFAM" id="SSF161098">
    <property type="entry name" value="MetI-like"/>
    <property type="match status" value="1"/>
</dbReference>
<gene>
    <name evidence="13" type="primary">modB</name>
    <name evidence="13" type="ORF">Pan216_28940</name>
</gene>
<evidence type="ECO:0000313" key="13">
    <source>
        <dbReference type="EMBL" id="QDU62028.1"/>
    </source>
</evidence>
<accession>A0A518B4X5</accession>
<keyword evidence="5 11" id="KW-1003">Cell membrane</keyword>
<keyword evidence="6 11" id="KW-0500">Molybdenum</keyword>
<dbReference type="NCBIfam" id="NF006939">
    <property type="entry name" value="PRK09421.1"/>
    <property type="match status" value="1"/>
</dbReference>
<evidence type="ECO:0000256" key="2">
    <source>
        <dbReference type="ARBA" id="ARBA00004651"/>
    </source>
</evidence>
<dbReference type="CDD" id="cd06261">
    <property type="entry name" value="TM_PBP2"/>
    <property type="match status" value="1"/>
</dbReference>
<feature type="transmembrane region" description="Helical" evidence="10">
    <location>
        <begin position="86"/>
        <end position="110"/>
    </location>
</feature>